<evidence type="ECO:0000313" key="2">
    <source>
        <dbReference type="Proteomes" id="UP001341840"/>
    </source>
</evidence>
<keyword evidence="2" id="KW-1185">Reference proteome</keyword>
<evidence type="ECO:0008006" key="3">
    <source>
        <dbReference type="Google" id="ProtNLM"/>
    </source>
</evidence>
<name>A0ABU6XL02_9FABA</name>
<reference evidence="1 2" key="1">
    <citation type="journal article" date="2023" name="Plants (Basel)">
        <title>Bridging the Gap: Combining Genomics and Transcriptomics Approaches to Understand Stylosanthes scabra, an Orphan Legume from the Brazilian Caatinga.</title>
        <authorList>
            <person name="Ferreira-Neto J.R.C."/>
            <person name="da Silva M.D."/>
            <person name="Binneck E."/>
            <person name="de Melo N.F."/>
            <person name="da Silva R.H."/>
            <person name="de Melo A.L.T.M."/>
            <person name="Pandolfi V."/>
            <person name="Bustamante F.O."/>
            <person name="Brasileiro-Vidal A.C."/>
            <person name="Benko-Iseppon A.M."/>
        </authorList>
    </citation>
    <scope>NUCLEOTIDE SEQUENCE [LARGE SCALE GENOMIC DNA]</scope>
    <source>
        <tissue evidence="1">Leaves</tissue>
    </source>
</reference>
<protein>
    <recommendedName>
        <fullName evidence="3">Zinc finger GRF-type domain-containing protein</fullName>
    </recommendedName>
</protein>
<dbReference type="EMBL" id="JASCZI010212209">
    <property type="protein sequence ID" value="MED6198735.1"/>
    <property type="molecule type" value="Genomic_DNA"/>
</dbReference>
<gene>
    <name evidence="1" type="ORF">PIB30_069384</name>
</gene>
<dbReference type="PANTHER" id="PTHR33248">
    <property type="entry name" value="ZINC ION-BINDING PROTEIN"/>
    <property type="match status" value="1"/>
</dbReference>
<evidence type="ECO:0000313" key="1">
    <source>
        <dbReference type="EMBL" id="MED6198735.1"/>
    </source>
</evidence>
<dbReference type="Proteomes" id="UP001341840">
    <property type="component" value="Unassembled WGS sequence"/>
</dbReference>
<comment type="caution">
    <text evidence="1">The sequence shown here is derived from an EMBL/GenBank/DDBJ whole genome shotgun (WGS) entry which is preliminary data.</text>
</comment>
<accession>A0ABU6XL02</accession>
<organism evidence="1 2">
    <name type="scientific">Stylosanthes scabra</name>
    <dbReference type="NCBI Taxonomy" id="79078"/>
    <lineage>
        <taxon>Eukaryota</taxon>
        <taxon>Viridiplantae</taxon>
        <taxon>Streptophyta</taxon>
        <taxon>Embryophyta</taxon>
        <taxon>Tracheophyta</taxon>
        <taxon>Spermatophyta</taxon>
        <taxon>Magnoliopsida</taxon>
        <taxon>eudicotyledons</taxon>
        <taxon>Gunneridae</taxon>
        <taxon>Pentapetalae</taxon>
        <taxon>rosids</taxon>
        <taxon>fabids</taxon>
        <taxon>Fabales</taxon>
        <taxon>Fabaceae</taxon>
        <taxon>Papilionoideae</taxon>
        <taxon>50 kb inversion clade</taxon>
        <taxon>dalbergioids sensu lato</taxon>
        <taxon>Dalbergieae</taxon>
        <taxon>Pterocarpus clade</taxon>
        <taxon>Stylosanthes</taxon>
    </lineage>
</organism>
<proteinExistence type="predicted"/>
<sequence length="130" mass="15098">MWVGDRIGLRHQRMPNGVDEDRDGVAPKCRCGVYAVLYVSKTAKDPYRLFFGYQFFRARLPQCKFFLWLDRHTEKLGKIDSSTYVEDTEDVDKHFAMVGIETRVAGLENRVVAMERKIKPKLWVILGLSV</sequence>